<evidence type="ECO:0000313" key="1">
    <source>
        <dbReference type="EMBL" id="TQE89797.1"/>
    </source>
</evidence>
<evidence type="ECO:0000313" key="2">
    <source>
        <dbReference type="Proteomes" id="UP000315753"/>
    </source>
</evidence>
<accession>A0A540UZA1</accession>
<dbReference type="RefSeq" id="WP_141602951.1">
    <property type="nucleotide sequence ID" value="NZ_JARMSC010000025.1"/>
</dbReference>
<organism evidence="1 2">
    <name type="scientific">Ureibacillus terrenus</name>
    <dbReference type="NCBI Taxonomy" id="118246"/>
    <lineage>
        <taxon>Bacteria</taxon>
        <taxon>Bacillati</taxon>
        <taxon>Bacillota</taxon>
        <taxon>Bacilli</taxon>
        <taxon>Bacillales</taxon>
        <taxon>Caryophanaceae</taxon>
        <taxon>Ureibacillus</taxon>
    </lineage>
</organism>
<sequence>MFPYWQHNQRASEPVQWIPPVSRSKGPFVVASQYSDVTGDGVVDGIFLIATKLEDSPYFNNMSLVVQNGFNQEISVYHLKEAAGYNPAIWTGDFTGDYVDDILVTVQSGGSGAAVYAYVFSFISGKLGKIFDAIQFHEKRQYEVKYADNYEAVVTGRNPNLRYVINLLYKGKEYLDEIYDGNGRLKEAIEGWVDPISGIYPVDLRGNGKYSLLTMEKIAGRYHADGLGFVENVLNWNGREFETVMQHVAINGASF</sequence>
<gene>
    <name evidence="1" type="ORF">FKZ59_11750</name>
</gene>
<dbReference type="InterPro" id="IPR028994">
    <property type="entry name" value="Integrin_alpha_N"/>
</dbReference>
<comment type="caution">
    <text evidence="1">The sequence shown here is derived from an EMBL/GenBank/DDBJ whole genome shotgun (WGS) entry which is preliminary data.</text>
</comment>
<protein>
    <submittedName>
        <fullName evidence="1">VCBS repeat-containing protein</fullName>
    </submittedName>
</protein>
<dbReference type="EMBL" id="VIGD01000016">
    <property type="protein sequence ID" value="TQE89797.1"/>
    <property type="molecule type" value="Genomic_DNA"/>
</dbReference>
<name>A0A540UZA1_9BACL</name>
<dbReference type="AlphaFoldDB" id="A0A540UZA1"/>
<keyword evidence="2" id="KW-1185">Reference proteome</keyword>
<reference evidence="1 2" key="1">
    <citation type="submission" date="2019-06" db="EMBL/GenBank/DDBJ databases">
        <title>Genome sequence of Ureibacillus terrenus.</title>
        <authorList>
            <person name="Maclea K.S."/>
            <person name="Simoes M."/>
        </authorList>
    </citation>
    <scope>NUCLEOTIDE SEQUENCE [LARGE SCALE GENOMIC DNA]</scope>
    <source>
        <strain evidence="1 2">ATCC BAA-384</strain>
    </source>
</reference>
<dbReference type="Proteomes" id="UP000315753">
    <property type="component" value="Unassembled WGS sequence"/>
</dbReference>
<dbReference type="SUPFAM" id="SSF69318">
    <property type="entry name" value="Integrin alpha N-terminal domain"/>
    <property type="match status" value="1"/>
</dbReference>
<proteinExistence type="predicted"/>
<dbReference type="OrthoDB" id="1653343at2"/>